<dbReference type="EMBL" id="AHKF01000032">
    <property type="protein sequence ID" value="EIA07220.1"/>
    <property type="molecule type" value="Genomic_DNA"/>
</dbReference>
<evidence type="ECO:0000313" key="1">
    <source>
        <dbReference type="EMBL" id="EIA07220.1"/>
    </source>
</evidence>
<organism evidence="1 2">
    <name type="scientific">Flavobacterium frigoris (strain PS1)</name>
    <dbReference type="NCBI Taxonomy" id="1086011"/>
    <lineage>
        <taxon>Bacteria</taxon>
        <taxon>Pseudomonadati</taxon>
        <taxon>Bacteroidota</taxon>
        <taxon>Flavobacteriia</taxon>
        <taxon>Flavobacteriales</taxon>
        <taxon>Flavobacteriaceae</taxon>
        <taxon>Flavobacterium</taxon>
    </lineage>
</organism>
<dbReference type="Proteomes" id="UP000005566">
    <property type="component" value="Unassembled WGS sequence"/>
</dbReference>
<dbReference type="AlphaFoldDB" id="H7FWE5"/>
<evidence type="ECO:0000313" key="2">
    <source>
        <dbReference type="Proteomes" id="UP000005566"/>
    </source>
</evidence>
<reference evidence="1 2" key="1">
    <citation type="journal article" date="2014" name="Acta Crystallogr. D">
        <title>Structure-based characterization and antifreeze properties of a hyperactive ice-binding protein from the Antarctic bacterium Flavobacterium frigoris PS1.</title>
        <authorList>
            <person name="Do H."/>
            <person name="Kim S.J."/>
            <person name="Kim H.J."/>
            <person name="Lee J.H."/>
        </authorList>
    </citation>
    <scope>NUCLEOTIDE SEQUENCE [LARGE SCALE GENOMIC DNA]</scope>
    <source>
        <strain evidence="1 2">PS1</strain>
    </source>
</reference>
<gene>
    <name evidence="1" type="ORF">HJ01_03492</name>
</gene>
<name>H7FWE5_FLAFP</name>
<accession>H7FWE5</accession>
<comment type="caution">
    <text evidence="1">The sequence shown here is derived from an EMBL/GenBank/DDBJ whole genome shotgun (WGS) entry which is preliminary data.</text>
</comment>
<protein>
    <submittedName>
        <fullName evidence="1">Uncharacterized protein</fullName>
    </submittedName>
</protein>
<proteinExistence type="predicted"/>
<sequence length="42" mass="4787">MEVQILLHLEPDFFSGSKCKRLQRTAGNSSKKKLQFDAIAYS</sequence>
<keyword evidence="2" id="KW-1185">Reference proteome</keyword>